<name>A0A1W1XSM7_9CLOT</name>
<dbReference type="Gene3D" id="3.40.50.300">
    <property type="entry name" value="P-loop containing nucleotide triphosphate hydrolases"/>
    <property type="match status" value="1"/>
</dbReference>
<evidence type="ECO:0000313" key="6">
    <source>
        <dbReference type="EMBL" id="SMC26970.1"/>
    </source>
</evidence>
<keyword evidence="4 6" id="KW-0067">ATP-binding</keyword>
<evidence type="ECO:0000256" key="3">
    <source>
        <dbReference type="ARBA" id="ARBA00022741"/>
    </source>
</evidence>
<comment type="similarity">
    <text evidence="1">Belongs to the ABC transporter superfamily.</text>
</comment>
<dbReference type="GO" id="GO:0005524">
    <property type="term" value="F:ATP binding"/>
    <property type="evidence" value="ECO:0007669"/>
    <property type="project" value="UniProtKB-KW"/>
</dbReference>
<dbReference type="FunFam" id="3.40.50.300:FF:000032">
    <property type="entry name" value="Export ABC transporter ATP-binding protein"/>
    <property type="match status" value="1"/>
</dbReference>
<evidence type="ECO:0000256" key="1">
    <source>
        <dbReference type="ARBA" id="ARBA00005417"/>
    </source>
</evidence>
<evidence type="ECO:0000313" key="7">
    <source>
        <dbReference type="Proteomes" id="UP000192468"/>
    </source>
</evidence>
<dbReference type="GO" id="GO:0098796">
    <property type="term" value="C:membrane protein complex"/>
    <property type="evidence" value="ECO:0007669"/>
    <property type="project" value="UniProtKB-ARBA"/>
</dbReference>
<dbReference type="EMBL" id="FWXH01000015">
    <property type="protein sequence ID" value="SMC26970.1"/>
    <property type="molecule type" value="Genomic_DNA"/>
</dbReference>
<sequence length="265" mass="28753">MVVAKVADKVAVIQNPHLVNNNTGGKSMSETSNSDYLIEMTNIEKIYKMGGNSFKAIETVNLTIAKGEYVAIVGPSGAGKSTLMNIIGCLDKATKGEYFLDGVDTKCNDNKLAEIRNNKIGFIFQNYNLLAKLSILDNVLLPLLYLGYTNKAAKEKAKIALEKVGLGNHIKHKPSELSGGQMQRVAIARALVTDPQIILADEPTGALDSKTGKEVLKMLEDLNNDGNTIVMITHDREIASHAKRMITVRDGHITSDEINEKGVTA</sequence>
<dbReference type="SUPFAM" id="SSF52540">
    <property type="entry name" value="P-loop containing nucleoside triphosphate hydrolases"/>
    <property type="match status" value="1"/>
</dbReference>
<dbReference type="SMART" id="SM00382">
    <property type="entry name" value="AAA"/>
    <property type="match status" value="1"/>
</dbReference>
<dbReference type="InterPro" id="IPR003593">
    <property type="entry name" value="AAA+_ATPase"/>
</dbReference>
<keyword evidence="3" id="KW-0547">Nucleotide-binding</keyword>
<dbReference type="Proteomes" id="UP000192468">
    <property type="component" value="Unassembled WGS sequence"/>
</dbReference>
<dbReference type="AlphaFoldDB" id="A0A1W1XSM7"/>
<evidence type="ECO:0000256" key="4">
    <source>
        <dbReference type="ARBA" id="ARBA00022840"/>
    </source>
</evidence>
<dbReference type="InterPro" id="IPR017871">
    <property type="entry name" value="ABC_transporter-like_CS"/>
</dbReference>
<dbReference type="PANTHER" id="PTHR42798">
    <property type="entry name" value="LIPOPROTEIN-RELEASING SYSTEM ATP-BINDING PROTEIN LOLD"/>
    <property type="match status" value="1"/>
</dbReference>
<dbReference type="GO" id="GO:0022857">
    <property type="term" value="F:transmembrane transporter activity"/>
    <property type="evidence" value="ECO:0007669"/>
    <property type="project" value="UniProtKB-ARBA"/>
</dbReference>
<proteinExistence type="inferred from homology"/>
<dbReference type="PROSITE" id="PS50893">
    <property type="entry name" value="ABC_TRANSPORTER_2"/>
    <property type="match status" value="1"/>
</dbReference>
<dbReference type="Pfam" id="PF00005">
    <property type="entry name" value="ABC_tran"/>
    <property type="match status" value="1"/>
</dbReference>
<dbReference type="InterPro" id="IPR003439">
    <property type="entry name" value="ABC_transporter-like_ATP-bd"/>
</dbReference>
<dbReference type="InterPro" id="IPR027417">
    <property type="entry name" value="P-loop_NTPase"/>
</dbReference>
<feature type="domain" description="ABC transporter" evidence="5">
    <location>
        <begin position="38"/>
        <end position="265"/>
    </location>
</feature>
<dbReference type="CDD" id="cd03255">
    <property type="entry name" value="ABC_MJ0796_LolCDE_FtsE"/>
    <property type="match status" value="1"/>
</dbReference>
<dbReference type="GO" id="GO:0016887">
    <property type="term" value="F:ATP hydrolysis activity"/>
    <property type="evidence" value="ECO:0007669"/>
    <property type="project" value="InterPro"/>
</dbReference>
<accession>A0A1W1XSM7</accession>
<organism evidence="6 7">
    <name type="scientific">Clostridium acidisoli DSM 12555</name>
    <dbReference type="NCBI Taxonomy" id="1121291"/>
    <lineage>
        <taxon>Bacteria</taxon>
        <taxon>Bacillati</taxon>
        <taxon>Bacillota</taxon>
        <taxon>Clostridia</taxon>
        <taxon>Eubacteriales</taxon>
        <taxon>Clostridiaceae</taxon>
        <taxon>Clostridium</taxon>
    </lineage>
</organism>
<protein>
    <submittedName>
        <fullName evidence="6">Putative ABC transport system ATP-binding protein</fullName>
    </submittedName>
</protein>
<gene>
    <name evidence="6" type="ORF">SAMN02745134_03006</name>
</gene>
<dbReference type="PANTHER" id="PTHR42798:SF6">
    <property type="entry name" value="CELL DIVISION ATP-BINDING PROTEIN FTSE"/>
    <property type="match status" value="1"/>
</dbReference>
<keyword evidence="2" id="KW-0813">Transport</keyword>
<dbReference type="PROSITE" id="PS00211">
    <property type="entry name" value="ABC_TRANSPORTER_1"/>
    <property type="match status" value="1"/>
</dbReference>
<dbReference type="STRING" id="1121291.SAMN02745134_03006"/>
<keyword evidence="7" id="KW-1185">Reference proteome</keyword>
<evidence type="ECO:0000256" key="2">
    <source>
        <dbReference type="ARBA" id="ARBA00022448"/>
    </source>
</evidence>
<dbReference type="InterPro" id="IPR017911">
    <property type="entry name" value="MacB-like_ATP-bd"/>
</dbReference>
<evidence type="ECO:0000259" key="5">
    <source>
        <dbReference type="PROSITE" id="PS50893"/>
    </source>
</evidence>
<reference evidence="6 7" key="1">
    <citation type="submission" date="2017-04" db="EMBL/GenBank/DDBJ databases">
        <authorList>
            <person name="Afonso C.L."/>
            <person name="Miller P.J."/>
            <person name="Scott M.A."/>
            <person name="Spackman E."/>
            <person name="Goraichik I."/>
            <person name="Dimitrov K.M."/>
            <person name="Suarez D.L."/>
            <person name="Swayne D.E."/>
        </authorList>
    </citation>
    <scope>NUCLEOTIDE SEQUENCE [LARGE SCALE GENOMIC DNA]</scope>
    <source>
        <strain evidence="6 7">DSM 12555</strain>
    </source>
</reference>